<protein>
    <submittedName>
        <fullName evidence="1">CoA transferase</fullName>
    </submittedName>
</protein>
<dbReference type="PANTHER" id="PTHR48228">
    <property type="entry name" value="SUCCINYL-COA--D-CITRAMALATE COA-TRANSFERASE"/>
    <property type="match status" value="1"/>
</dbReference>
<keyword evidence="2" id="KW-1185">Reference proteome</keyword>
<dbReference type="Gene3D" id="3.40.50.10540">
    <property type="entry name" value="Crotonobetainyl-coa:carnitine coa-transferase, domain 1"/>
    <property type="match status" value="1"/>
</dbReference>
<sequence>MSGPLQHIRILDFTTLLPGPYATMMLADMGADVLRVESPSRLDLVRVMPPHDRGVATAHSYLNRGKRSLALDLKQQECVETVKALVRDYDVVVEQFRPGVMDRLGVGYATLREINPRLIYCAITGYGQTGPYRLRAGHDINYLALAGVASYSGRAEGGPPPLGIQVADVAGGSHHAVMGILAAIIHRQQSGEGQFVDVSMTDAAFSLNAMAGAAALGADHQPGPESDVLNGGSFYDYYRTADNRWLAVGSLEPQFMQELCKTLGCPELASKGLSPKPEHQQQLKQTLRERFAEQPLEHWQHVFADREACVEPVLTLREASEHPQLTSRDMVIEVDRGDGEKQRQLGHPIKFSETPCQSRFAGRVLGADNESVLQELEEHKSK</sequence>
<evidence type="ECO:0000313" key="2">
    <source>
        <dbReference type="Proteomes" id="UP000298049"/>
    </source>
</evidence>
<dbReference type="Gene3D" id="3.30.1540.10">
    <property type="entry name" value="formyl-coa transferase, domain 3"/>
    <property type="match status" value="1"/>
</dbReference>
<dbReference type="InterPro" id="IPR023606">
    <property type="entry name" value="CoA-Trfase_III_dom_1_sf"/>
</dbReference>
<dbReference type="GO" id="GO:0016740">
    <property type="term" value="F:transferase activity"/>
    <property type="evidence" value="ECO:0007669"/>
    <property type="project" value="UniProtKB-KW"/>
</dbReference>
<accession>A0A4P7XKG6</accession>
<reference evidence="1 2" key="1">
    <citation type="submission" date="2018-07" db="EMBL/GenBank/DDBJ databases">
        <title>Marsedoiliclastica nanhaica gen. nov. sp. nov., a novel marine hydrocarbonoclastic bacterium isolated from an in-situ enriched hydrocarbon-degrading consortium in deep-sea sediment.</title>
        <authorList>
            <person name="Dong C."/>
            <person name="Ma T."/>
            <person name="Liu R."/>
            <person name="Shao Z."/>
        </authorList>
    </citation>
    <scope>NUCLEOTIDE SEQUENCE [LARGE SCALE GENOMIC DNA]</scope>
    <source>
        <strain evidence="2">soil36-7</strain>
    </source>
</reference>
<dbReference type="EMBL" id="CP031093">
    <property type="protein sequence ID" value="QCF26427.1"/>
    <property type="molecule type" value="Genomic_DNA"/>
</dbReference>
<dbReference type="InterPro" id="IPR044855">
    <property type="entry name" value="CoA-Trfase_III_dom3_sf"/>
</dbReference>
<organism evidence="1 2">
    <name type="scientific">Hydrocarboniclastica marina</name>
    <dbReference type="NCBI Taxonomy" id="2259620"/>
    <lineage>
        <taxon>Bacteria</taxon>
        <taxon>Pseudomonadati</taxon>
        <taxon>Pseudomonadota</taxon>
        <taxon>Gammaproteobacteria</taxon>
        <taxon>Alteromonadales</taxon>
        <taxon>Alteromonadaceae</taxon>
        <taxon>Hydrocarboniclastica</taxon>
    </lineage>
</organism>
<dbReference type="SUPFAM" id="SSF89796">
    <property type="entry name" value="CoA-transferase family III (CaiB/BaiF)"/>
    <property type="match status" value="1"/>
</dbReference>
<dbReference type="InterPro" id="IPR050509">
    <property type="entry name" value="CoA-transferase_III"/>
</dbReference>
<evidence type="ECO:0000313" key="1">
    <source>
        <dbReference type="EMBL" id="QCF26427.1"/>
    </source>
</evidence>
<dbReference type="AlphaFoldDB" id="A0A4P7XKG6"/>
<dbReference type="OrthoDB" id="9058532at2"/>
<proteinExistence type="predicted"/>
<dbReference type="RefSeq" id="WP_136549147.1">
    <property type="nucleotide sequence ID" value="NZ_CP031093.1"/>
</dbReference>
<dbReference type="Proteomes" id="UP000298049">
    <property type="component" value="Chromosome"/>
</dbReference>
<dbReference type="KEGG" id="hmi:soil367_11030"/>
<gene>
    <name evidence="1" type="ORF">soil367_11030</name>
</gene>
<name>A0A4P7XKG6_9ALTE</name>
<dbReference type="PANTHER" id="PTHR48228:SF5">
    <property type="entry name" value="ALPHA-METHYLACYL-COA RACEMASE"/>
    <property type="match status" value="1"/>
</dbReference>
<keyword evidence="1" id="KW-0808">Transferase</keyword>
<dbReference type="InterPro" id="IPR003673">
    <property type="entry name" value="CoA-Trfase_fam_III"/>
</dbReference>
<dbReference type="Pfam" id="PF02515">
    <property type="entry name" value="CoA_transf_3"/>
    <property type="match status" value="1"/>
</dbReference>